<dbReference type="InterPro" id="IPR050721">
    <property type="entry name" value="Trk_Ktr_HKT_K-transport"/>
</dbReference>
<dbReference type="GO" id="GO:0008324">
    <property type="term" value="F:monoatomic cation transmembrane transporter activity"/>
    <property type="evidence" value="ECO:0007669"/>
    <property type="project" value="InterPro"/>
</dbReference>
<reference evidence="3" key="1">
    <citation type="submission" date="2023-03" db="EMBL/GenBank/DDBJ databases">
        <title>Bacterial isolates from washroom surfaces on a university campus.</title>
        <authorList>
            <person name="Holman D.B."/>
            <person name="Gzyl K.E."/>
            <person name="Taheri A.E."/>
        </authorList>
    </citation>
    <scope>NUCLEOTIDE SEQUENCE</scope>
    <source>
        <strain evidence="3">RD03</strain>
    </source>
</reference>
<feature type="domain" description="RCK N-terminal" evidence="1">
    <location>
        <begin position="3"/>
        <end position="119"/>
    </location>
</feature>
<dbReference type="Pfam" id="PF02080">
    <property type="entry name" value="TrkA_C"/>
    <property type="match status" value="1"/>
</dbReference>
<dbReference type="Gene3D" id="3.30.70.1450">
    <property type="entry name" value="Regulator of K+ conductance, C-terminal domain"/>
    <property type="match status" value="1"/>
</dbReference>
<comment type="caution">
    <text evidence="3">The sequence shown here is derived from an EMBL/GenBank/DDBJ whole genome shotgun (WGS) entry which is preliminary data.</text>
</comment>
<dbReference type="SUPFAM" id="SSF51735">
    <property type="entry name" value="NAD(P)-binding Rossmann-fold domains"/>
    <property type="match status" value="1"/>
</dbReference>
<dbReference type="EMBL" id="JAROYP010000010">
    <property type="protein sequence ID" value="MDH5162551.1"/>
    <property type="molecule type" value="Genomic_DNA"/>
</dbReference>
<name>A0AAW6SUR4_9BACI</name>
<dbReference type="AlphaFoldDB" id="A0AAW6SUR4"/>
<dbReference type="RefSeq" id="WP_280617449.1">
    <property type="nucleotide sequence ID" value="NZ_JAROYP010000010.1"/>
</dbReference>
<sequence>MKRKSFAVFGLGRFGGTLVKEFHDMDIEVIAIDKNEEKVNDYMNLATFAVCADVIDETILNHIGIRNVDHAFVSFGDNMQSSILTSMLLKEIGVPQVWAKAQNDYHSKVLKKIGVDRVIHPERDVAKRIAHHIVSDKMIDFIELSKDHSMVEIVATKKIDGCSLAELNIRANYGCTIVGIQRNDSFVISPPADEVVKINDILIVIGNNKDISLFEKKGV</sequence>
<gene>
    <name evidence="3" type="ORF">P5X88_16585</name>
</gene>
<dbReference type="Proteomes" id="UP001159179">
    <property type="component" value="Unassembled WGS sequence"/>
</dbReference>
<proteinExistence type="predicted"/>
<dbReference type="PROSITE" id="PS51202">
    <property type="entry name" value="RCK_C"/>
    <property type="match status" value="1"/>
</dbReference>
<dbReference type="InterPro" id="IPR036291">
    <property type="entry name" value="NAD(P)-bd_dom_sf"/>
</dbReference>
<dbReference type="PANTHER" id="PTHR43833">
    <property type="entry name" value="POTASSIUM CHANNEL PROTEIN 2-RELATED-RELATED"/>
    <property type="match status" value="1"/>
</dbReference>
<feature type="domain" description="RCK C-terminal" evidence="2">
    <location>
        <begin position="136"/>
        <end position="219"/>
    </location>
</feature>
<dbReference type="SUPFAM" id="SSF116726">
    <property type="entry name" value="TrkA C-terminal domain-like"/>
    <property type="match status" value="1"/>
</dbReference>
<organism evidence="3 4">
    <name type="scientific">Heyndrickxia oleronia</name>
    <dbReference type="NCBI Taxonomy" id="38875"/>
    <lineage>
        <taxon>Bacteria</taxon>
        <taxon>Bacillati</taxon>
        <taxon>Bacillota</taxon>
        <taxon>Bacilli</taxon>
        <taxon>Bacillales</taxon>
        <taxon>Bacillaceae</taxon>
        <taxon>Heyndrickxia</taxon>
    </lineage>
</organism>
<evidence type="ECO:0000313" key="3">
    <source>
        <dbReference type="EMBL" id="MDH5162551.1"/>
    </source>
</evidence>
<evidence type="ECO:0000259" key="2">
    <source>
        <dbReference type="PROSITE" id="PS51202"/>
    </source>
</evidence>
<dbReference type="InterPro" id="IPR036721">
    <property type="entry name" value="RCK_C_sf"/>
</dbReference>
<dbReference type="InterPro" id="IPR003148">
    <property type="entry name" value="RCK_N"/>
</dbReference>
<dbReference type="GO" id="GO:0006813">
    <property type="term" value="P:potassium ion transport"/>
    <property type="evidence" value="ECO:0007669"/>
    <property type="project" value="InterPro"/>
</dbReference>
<dbReference type="Pfam" id="PF02254">
    <property type="entry name" value="TrkA_N"/>
    <property type="match status" value="1"/>
</dbReference>
<dbReference type="PROSITE" id="PS51201">
    <property type="entry name" value="RCK_N"/>
    <property type="match status" value="1"/>
</dbReference>
<dbReference type="PANTHER" id="PTHR43833:SF7">
    <property type="entry name" value="KTR SYSTEM POTASSIUM UPTAKE PROTEIN C"/>
    <property type="match status" value="1"/>
</dbReference>
<protein>
    <submittedName>
        <fullName evidence="3">TrkA family potassium uptake protein</fullName>
    </submittedName>
</protein>
<dbReference type="Gene3D" id="3.40.50.720">
    <property type="entry name" value="NAD(P)-binding Rossmann-like Domain"/>
    <property type="match status" value="1"/>
</dbReference>
<evidence type="ECO:0000313" key="4">
    <source>
        <dbReference type="Proteomes" id="UP001159179"/>
    </source>
</evidence>
<dbReference type="InterPro" id="IPR006037">
    <property type="entry name" value="RCK_C"/>
</dbReference>
<accession>A0AAW6SUR4</accession>
<evidence type="ECO:0000259" key="1">
    <source>
        <dbReference type="PROSITE" id="PS51201"/>
    </source>
</evidence>